<keyword evidence="4 5" id="KW-0472">Membrane</keyword>
<dbReference type="InterPro" id="IPR045863">
    <property type="entry name" value="CorA_TM1_TM2"/>
</dbReference>
<evidence type="ECO:0000313" key="7">
    <source>
        <dbReference type="Proteomes" id="UP000886602"/>
    </source>
</evidence>
<dbReference type="SUPFAM" id="SSF144083">
    <property type="entry name" value="Magnesium transport protein CorA, transmembrane region"/>
    <property type="match status" value="1"/>
</dbReference>
<evidence type="ECO:0000256" key="4">
    <source>
        <dbReference type="ARBA" id="ARBA00023136"/>
    </source>
</evidence>
<dbReference type="Gene3D" id="1.20.58.340">
    <property type="entry name" value="Magnesium transport protein CorA, transmembrane region"/>
    <property type="match status" value="1"/>
</dbReference>
<organism evidence="6 7">
    <name type="scientific">Candidatus Propionivibrio dominans</name>
    <dbReference type="NCBI Taxonomy" id="2954373"/>
    <lineage>
        <taxon>Bacteria</taxon>
        <taxon>Pseudomonadati</taxon>
        <taxon>Pseudomonadota</taxon>
        <taxon>Betaproteobacteria</taxon>
        <taxon>Rhodocyclales</taxon>
        <taxon>Rhodocyclaceae</taxon>
        <taxon>Propionivibrio</taxon>
    </lineage>
</organism>
<evidence type="ECO:0008006" key="8">
    <source>
        <dbReference type="Google" id="ProtNLM"/>
    </source>
</evidence>
<reference evidence="6" key="1">
    <citation type="submission" date="2020-10" db="EMBL/GenBank/DDBJ databases">
        <title>Connecting structure to function with the recovery of over 1000 high-quality activated sludge metagenome-assembled genomes encoding full-length rRNA genes using long-read sequencing.</title>
        <authorList>
            <person name="Singleton C.M."/>
            <person name="Petriglieri F."/>
            <person name="Kristensen J.M."/>
            <person name="Kirkegaard R.H."/>
            <person name="Michaelsen T.Y."/>
            <person name="Andersen M.H."/>
            <person name="Karst S.M."/>
            <person name="Dueholm M.S."/>
            <person name="Nielsen P.H."/>
            <person name="Albertsen M."/>
        </authorList>
    </citation>
    <scope>NUCLEOTIDE SEQUENCE</scope>
    <source>
        <strain evidence="6">EsbW_18-Q3-R4-48_MAXAC.044</strain>
    </source>
</reference>
<name>A0A9D7F7T6_9RHOO</name>
<feature type="transmembrane region" description="Helical" evidence="5">
    <location>
        <begin position="462"/>
        <end position="484"/>
    </location>
</feature>
<feature type="transmembrane region" description="Helical" evidence="5">
    <location>
        <begin position="496"/>
        <end position="514"/>
    </location>
</feature>
<gene>
    <name evidence="6" type="ORF">IPJ48_11770</name>
</gene>
<dbReference type="AlphaFoldDB" id="A0A9D7F7T6"/>
<dbReference type="GO" id="GO:0016020">
    <property type="term" value="C:membrane"/>
    <property type="evidence" value="ECO:0007669"/>
    <property type="project" value="UniProtKB-SubCell"/>
</dbReference>
<evidence type="ECO:0000256" key="2">
    <source>
        <dbReference type="ARBA" id="ARBA00022692"/>
    </source>
</evidence>
<evidence type="ECO:0000256" key="5">
    <source>
        <dbReference type="SAM" id="Phobius"/>
    </source>
</evidence>
<dbReference type="Proteomes" id="UP000886602">
    <property type="component" value="Unassembled WGS sequence"/>
</dbReference>
<evidence type="ECO:0000313" key="6">
    <source>
        <dbReference type="EMBL" id="MBK7423714.1"/>
    </source>
</evidence>
<evidence type="ECO:0000256" key="1">
    <source>
        <dbReference type="ARBA" id="ARBA00004141"/>
    </source>
</evidence>
<proteinExistence type="predicted"/>
<sequence length="552" mass="64122">MNAEVNAPDTMVRHFRQILLWPLQLMPIQENAQIQKHWEVLENSGPENPWRELSSEFSGDQSSFQRRHYNEFVTFLPHVQRFLYGEGLARGKGGWHAESPMRVFRRRDIARARATFRRDKPPVTFGVGHVELYFFYDIDIVVLALELFADDISLDDVQNTLYRFGRAYPLDWDADGTGNHCVDKIEWLAADARVLACSDYDSEEKYLAFVSQYRSPYIASHWEFLLKPLAMHYSGEPGLIRYRQIEFHRMPLMAYIALDDPHVLTRADFVRLGLAAAPGKPGVLPYSERHLLRFERRYCYDRHWSREGEEMNTRFICSGRILIAVGSARKAAFVNSETGMLGQFRHQYFLLFLIAHFHRAALLMLSDRLVIALNDLDIQNADSVRNFKRLIRHTFEIFLRFTHRYWFHDVSDQAQARDLFHMCTGNLGTDDLFNEVREEIQDMSSYLDSDTLRRQSNSMVRLTVSTIFGMMATVTSGFLGMNLIAEADATWGLKLLYFLIVGVPSVLLAFYVILKSKRLSDFLDALADERLSPRSKTVAAENIFRKRTRPVR</sequence>
<comment type="caution">
    <text evidence="6">The sequence shown here is derived from an EMBL/GenBank/DDBJ whole genome shotgun (WGS) entry which is preliminary data.</text>
</comment>
<accession>A0A9D7F7T6</accession>
<comment type="subcellular location">
    <subcellularLocation>
        <location evidence="1">Membrane</location>
        <topology evidence="1">Multi-pass membrane protein</topology>
    </subcellularLocation>
</comment>
<keyword evidence="3 5" id="KW-1133">Transmembrane helix</keyword>
<protein>
    <recommendedName>
        <fullName evidence="8">CorA-like Mg2+ transporter protein</fullName>
    </recommendedName>
</protein>
<evidence type="ECO:0000256" key="3">
    <source>
        <dbReference type="ARBA" id="ARBA00022989"/>
    </source>
</evidence>
<keyword evidence="2 5" id="KW-0812">Transmembrane</keyword>
<dbReference type="EMBL" id="JADJNC010000017">
    <property type="protein sequence ID" value="MBK7423714.1"/>
    <property type="molecule type" value="Genomic_DNA"/>
</dbReference>